<evidence type="ECO:0000256" key="1">
    <source>
        <dbReference type="SAM" id="SignalP"/>
    </source>
</evidence>
<comment type="caution">
    <text evidence="2">The sequence shown here is derived from an EMBL/GenBank/DDBJ whole genome shotgun (WGS) entry which is preliminary data.</text>
</comment>
<evidence type="ECO:0000313" key="2">
    <source>
        <dbReference type="EMBL" id="KAK3398424.1"/>
    </source>
</evidence>
<accession>A0AAE0UCG5</accession>
<evidence type="ECO:0000313" key="3">
    <source>
        <dbReference type="Proteomes" id="UP001281003"/>
    </source>
</evidence>
<dbReference type="PANTHER" id="PTHR35605:SF1">
    <property type="entry name" value="ECP2 EFFECTOR PROTEIN DOMAIN-CONTAINING PROTEIN-RELATED"/>
    <property type="match status" value="1"/>
</dbReference>
<reference evidence="2" key="2">
    <citation type="submission" date="2023-07" db="EMBL/GenBank/DDBJ databases">
        <authorList>
            <consortium name="Lawrence Berkeley National Laboratory"/>
            <person name="Haridas S."/>
            <person name="Hensen N."/>
            <person name="Bonometti L."/>
            <person name="Westerberg I."/>
            <person name="Brannstrom I.O."/>
            <person name="Guillou S."/>
            <person name="Cros-Aarteil S."/>
            <person name="Calhoun S."/>
            <person name="Kuo A."/>
            <person name="Mondo S."/>
            <person name="Pangilinan J."/>
            <person name="Riley R."/>
            <person name="LaButti K."/>
            <person name="Andreopoulos B."/>
            <person name="Lipzen A."/>
            <person name="Chen C."/>
            <person name="Yanf M."/>
            <person name="Daum C."/>
            <person name="Ng V."/>
            <person name="Clum A."/>
            <person name="Steindorff A."/>
            <person name="Ohm R."/>
            <person name="Martin F."/>
            <person name="Silar P."/>
            <person name="Natvig D."/>
            <person name="Lalanne C."/>
            <person name="Gautier V."/>
            <person name="Ament-velasquez S.L."/>
            <person name="Kruys A."/>
            <person name="Hutchinson M.I."/>
            <person name="Powell A.J."/>
            <person name="Barry K."/>
            <person name="Miller A.N."/>
            <person name="Grigoriev I.V."/>
            <person name="Debuchy R."/>
            <person name="Gladieux P."/>
            <person name="Thoren M.H."/>
            <person name="Johannesson H."/>
        </authorList>
    </citation>
    <scope>NUCLEOTIDE SEQUENCE</scope>
    <source>
        <strain evidence="2">FGSC 1904</strain>
    </source>
</reference>
<gene>
    <name evidence="2" type="ORF">B0T20DRAFT_392825</name>
</gene>
<keyword evidence="3" id="KW-1185">Reference proteome</keyword>
<organism evidence="2 3">
    <name type="scientific">Sordaria brevicollis</name>
    <dbReference type="NCBI Taxonomy" id="83679"/>
    <lineage>
        <taxon>Eukaryota</taxon>
        <taxon>Fungi</taxon>
        <taxon>Dikarya</taxon>
        <taxon>Ascomycota</taxon>
        <taxon>Pezizomycotina</taxon>
        <taxon>Sordariomycetes</taxon>
        <taxon>Sordariomycetidae</taxon>
        <taxon>Sordariales</taxon>
        <taxon>Sordariaceae</taxon>
        <taxon>Sordaria</taxon>
    </lineage>
</organism>
<dbReference type="Proteomes" id="UP001281003">
    <property type="component" value="Unassembled WGS sequence"/>
</dbReference>
<dbReference type="EMBL" id="JAUTDP010000006">
    <property type="protein sequence ID" value="KAK3398424.1"/>
    <property type="molecule type" value="Genomic_DNA"/>
</dbReference>
<dbReference type="PANTHER" id="PTHR35605">
    <property type="entry name" value="ECP2 EFFECTOR PROTEIN DOMAIN-CONTAINING PROTEIN-RELATED"/>
    <property type="match status" value="1"/>
</dbReference>
<protein>
    <recommendedName>
        <fullName evidence="4">Ecp2 effector protein domain-containing protein</fullName>
    </recommendedName>
</protein>
<proteinExistence type="predicted"/>
<reference evidence="2" key="1">
    <citation type="journal article" date="2023" name="Mol. Phylogenet. Evol.">
        <title>Genome-scale phylogeny and comparative genomics of the fungal order Sordariales.</title>
        <authorList>
            <person name="Hensen N."/>
            <person name="Bonometti L."/>
            <person name="Westerberg I."/>
            <person name="Brannstrom I.O."/>
            <person name="Guillou S."/>
            <person name="Cros-Aarteil S."/>
            <person name="Calhoun S."/>
            <person name="Haridas S."/>
            <person name="Kuo A."/>
            <person name="Mondo S."/>
            <person name="Pangilinan J."/>
            <person name="Riley R."/>
            <person name="LaButti K."/>
            <person name="Andreopoulos B."/>
            <person name="Lipzen A."/>
            <person name="Chen C."/>
            <person name="Yan M."/>
            <person name="Daum C."/>
            <person name="Ng V."/>
            <person name="Clum A."/>
            <person name="Steindorff A."/>
            <person name="Ohm R.A."/>
            <person name="Martin F."/>
            <person name="Silar P."/>
            <person name="Natvig D.O."/>
            <person name="Lalanne C."/>
            <person name="Gautier V."/>
            <person name="Ament-Velasquez S.L."/>
            <person name="Kruys A."/>
            <person name="Hutchinson M.I."/>
            <person name="Powell A.J."/>
            <person name="Barry K."/>
            <person name="Miller A.N."/>
            <person name="Grigoriev I.V."/>
            <person name="Debuchy R."/>
            <person name="Gladieux P."/>
            <person name="Hiltunen Thoren M."/>
            <person name="Johannesson H."/>
        </authorList>
    </citation>
    <scope>NUCLEOTIDE SEQUENCE</scope>
    <source>
        <strain evidence="2">FGSC 1904</strain>
    </source>
</reference>
<sequence>MLLSGIIPLAFLSLLPVIDAGVLPTTLDARAPPRVYLCPSTRATNDQWGVWRGVNDNISWLEGVKGEPVNRPHSCGRIACSHDTAVYWCNNNWFEYGLPSYKVIADAVRNIRDNPRCQRTGAVDKDGPLLITGVRGELEFNSGWSAVVRSEKC</sequence>
<feature type="signal peptide" evidence="1">
    <location>
        <begin position="1"/>
        <end position="20"/>
    </location>
</feature>
<feature type="chain" id="PRO_5042163524" description="Ecp2 effector protein domain-containing protein" evidence="1">
    <location>
        <begin position="21"/>
        <end position="153"/>
    </location>
</feature>
<dbReference type="AlphaFoldDB" id="A0AAE0UCG5"/>
<keyword evidence="1" id="KW-0732">Signal</keyword>
<name>A0AAE0UCG5_SORBR</name>
<evidence type="ECO:0008006" key="4">
    <source>
        <dbReference type="Google" id="ProtNLM"/>
    </source>
</evidence>